<dbReference type="Pfam" id="PF03392">
    <property type="entry name" value="OS-D"/>
    <property type="match status" value="1"/>
</dbReference>
<dbReference type="InterPro" id="IPR005055">
    <property type="entry name" value="A10/PebIII"/>
</dbReference>
<dbReference type="AlphaFoldDB" id="A0A649ZUQ7"/>
<dbReference type="SUPFAM" id="SSF100910">
    <property type="entry name" value="Chemosensory protein Csp2"/>
    <property type="match status" value="1"/>
</dbReference>
<name>A0A649ZUQ7_9NEOP</name>
<feature type="signal peptide" evidence="1">
    <location>
        <begin position="1"/>
        <end position="16"/>
    </location>
</feature>
<dbReference type="PANTHER" id="PTHR11257">
    <property type="entry name" value="CHEMOSENSORY PROTEIN-RELATED"/>
    <property type="match status" value="1"/>
</dbReference>
<dbReference type="PANTHER" id="PTHR11257:SF13">
    <property type="entry name" value="GEO07322P1"/>
    <property type="match status" value="1"/>
</dbReference>
<dbReference type="InterPro" id="IPR036682">
    <property type="entry name" value="OS_D_A10/PebIII_sf"/>
</dbReference>
<organism evidence="2">
    <name type="scientific">Conopomorpha sinensis</name>
    <name type="common">litch fruit borer</name>
    <dbReference type="NCBI Taxonomy" id="940481"/>
    <lineage>
        <taxon>Eukaryota</taxon>
        <taxon>Metazoa</taxon>
        <taxon>Ecdysozoa</taxon>
        <taxon>Arthropoda</taxon>
        <taxon>Hexapoda</taxon>
        <taxon>Insecta</taxon>
        <taxon>Pterygota</taxon>
        <taxon>Neoptera</taxon>
        <taxon>Endopterygota</taxon>
        <taxon>Lepidoptera</taxon>
        <taxon>Glossata</taxon>
        <taxon>Ditrysia</taxon>
        <taxon>Tineoidea</taxon>
        <taxon>Gracillariidae</taxon>
        <taxon>Conopomorpha</taxon>
    </lineage>
</organism>
<sequence length="125" mass="14357">MRSLILLAFVVAGVTCESKLETYDPKYDNFPTEELLENMPLLKSYIACLLDNGPCTTAAADFKRVLPEALSTDCVKCTPKMKQRMRVVIMDVRSRLPDEWELLVKKYNPDGEHKNAFERFMNVVH</sequence>
<accession>A0A649ZUQ7</accession>
<reference evidence="2" key="1">
    <citation type="submission" date="2019-04" db="EMBL/GenBank/DDBJ databases">
        <authorList>
            <person name="Li P."/>
            <person name="Liu Y."/>
            <person name="Wang S."/>
            <person name="Sun H."/>
        </authorList>
    </citation>
    <scope>NUCLEOTIDE SEQUENCE</scope>
</reference>
<evidence type="ECO:0000256" key="1">
    <source>
        <dbReference type="SAM" id="SignalP"/>
    </source>
</evidence>
<evidence type="ECO:0000313" key="2">
    <source>
        <dbReference type="EMBL" id="QGN03658.1"/>
    </source>
</evidence>
<feature type="chain" id="PRO_5024969873" evidence="1">
    <location>
        <begin position="17"/>
        <end position="125"/>
    </location>
</feature>
<proteinExistence type="evidence at transcript level"/>
<dbReference type="EMBL" id="MK882906">
    <property type="protein sequence ID" value="QGN03658.1"/>
    <property type="molecule type" value="mRNA"/>
</dbReference>
<dbReference type="Gene3D" id="1.10.2080.10">
    <property type="entry name" value="Insect odorant-binding protein A10/Ejaculatory bulb-specific protein 3"/>
    <property type="match status" value="1"/>
</dbReference>
<keyword evidence="1" id="KW-0732">Signal</keyword>
<protein>
    <submittedName>
        <fullName evidence="2">Putative chemosensory protein 8</fullName>
    </submittedName>
</protein>